<feature type="compositionally biased region" description="Basic and acidic residues" evidence="4">
    <location>
        <begin position="720"/>
        <end position="731"/>
    </location>
</feature>
<evidence type="ECO:0008006" key="9">
    <source>
        <dbReference type="Google" id="ProtNLM"/>
    </source>
</evidence>
<dbReference type="Pfam" id="PF00172">
    <property type="entry name" value="Zn_clus"/>
    <property type="match status" value="1"/>
</dbReference>
<dbReference type="Gene3D" id="4.10.240.10">
    <property type="entry name" value="Zn(2)-C6 fungal-type DNA-binding domain"/>
    <property type="match status" value="1"/>
</dbReference>
<dbReference type="CDD" id="cd00067">
    <property type="entry name" value="GAL4"/>
    <property type="match status" value="1"/>
</dbReference>
<keyword evidence="8" id="KW-1185">Reference proteome</keyword>
<dbReference type="EMBL" id="JBAWTH010000074">
    <property type="protein sequence ID" value="KAL2279650.1"/>
    <property type="molecule type" value="Genomic_DNA"/>
</dbReference>
<proteinExistence type="predicted"/>
<dbReference type="SMART" id="SM00066">
    <property type="entry name" value="GAL4"/>
    <property type="match status" value="1"/>
</dbReference>
<evidence type="ECO:0000259" key="6">
    <source>
        <dbReference type="PROSITE" id="PS50073"/>
    </source>
</evidence>
<accession>A0ABR4EB34</accession>
<evidence type="ECO:0000256" key="3">
    <source>
        <dbReference type="ARBA" id="ARBA00023242"/>
    </source>
</evidence>
<evidence type="ECO:0000256" key="2">
    <source>
        <dbReference type="ARBA" id="ARBA00022723"/>
    </source>
</evidence>
<gene>
    <name evidence="7" type="ORF">FJTKL_13330</name>
</gene>
<dbReference type="Pfam" id="PF04082">
    <property type="entry name" value="Fungal_trans"/>
    <property type="match status" value="1"/>
</dbReference>
<dbReference type="SUPFAM" id="SSF57701">
    <property type="entry name" value="Zn2/Cys6 DNA-binding domain"/>
    <property type="match status" value="1"/>
</dbReference>
<dbReference type="InterPro" id="IPR050613">
    <property type="entry name" value="Sec_Metabolite_Reg"/>
</dbReference>
<feature type="region of interest" description="Disordered" evidence="4">
    <location>
        <begin position="598"/>
        <end position="682"/>
    </location>
</feature>
<feature type="compositionally biased region" description="Basic and acidic residues" evidence="4">
    <location>
        <begin position="769"/>
        <end position="791"/>
    </location>
</feature>
<comment type="subcellular location">
    <subcellularLocation>
        <location evidence="1">Nucleus</location>
    </subcellularLocation>
</comment>
<dbReference type="CDD" id="cd12148">
    <property type="entry name" value="fungal_TF_MHR"/>
    <property type="match status" value="1"/>
</dbReference>
<feature type="compositionally biased region" description="Basic and acidic residues" evidence="4">
    <location>
        <begin position="620"/>
        <end position="668"/>
    </location>
</feature>
<reference evidence="7 8" key="1">
    <citation type="submission" date="2024-03" db="EMBL/GenBank/DDBJ databases">
        <title>A high-quality draft genome sequence of Diaporthe vaccinii, a causative agent of upright dieback and viscid rot disease in cranberry plants.</title>
        <authorList>
            <person name="Sarrasin M."/>
            <person name="Lang B.F."/>
            <person name="Burger G."/>
        </authorList>
    </citation>
    <scope>NUCLEOTIDE SEQUENCE [LARGE SCALE GENOMIC DNA]</scope>
    <source>
        <strain evidence="7 8">IS7</strain>
    </source>
</reference>
<sequence>MRRCMHVYPPKMSRFTNAGVQSVSSARNSSLTEKYRRNGKLQSCEPCRKSKLRCDHVVPACGRCVKRNRTEQCFYHPNPLTQQKTRTPPRAIPTPSSSSASQASPHVVAQSIESGSASPDISEPWVSSTPAPFNSDASSTPAPGHVVCQPFHRAASAPLLDCERAPEVRKNAGFLGPNSYSNILSEGLCILEPISTDLDATISTQQQRIHISNERITQGCKVLAFFRRKSMIHRFISRWYEVCEGTQGIVIEAVMKEWLAKIWLDHGATLTSQEPAKIRKLSELIWRNTLTPLVFNGKTTALEWARLATGPGLRWETLGLIAVNIGLCAIETSESDQLFVEGEVTRLCLINLMKQISEDCLGFCRYCEVLDDLFIWLLCEDSALVGAVKGDRDYSAYRATGEAHSAVIAMGLHQGIKADEKLPFFLAEMRKRAFICAYFQEISVASFLGRPPRLSYRYCTIDPPLDLTERQLVQTGPELEAALASLDKDGYNTSGHLQHAGWTRSYANCAMRREDVLDLALGHYTRDEVLARAKIIQEKHDAHWSSLPPFLSKRSTEPFDFTDPNMAKPLHALQIMVLRNGRRSNELLLQRGKKHIPILKTARATDHTDTRNPRSPDPQDGSHARKADSDRAGHLQGRPADHAPPRHRDDVQDELQLHHELPRPPERRNRGHRAAQAGDAAAVPGAALAPAQPDRPGPGHLRVAPRVGPAHRWVLQRVRAGQEGHHQDPRQDPQPWPACSAAEDGQRERLQPRAGATAAAAAPAGDAGHASHDGHGRRADEHVGVDERDGHGPAGHGVLYGHERGFRC</sequence>
<feature type="compositionally biased region" description="Polar residues" evidence="4">
    <location>
        <begin position="112"/>
        <end position="139"/>
    </location>
</feature>
<feature type="region of interest" description="Disordered" evidence="4">
    <location>
        <begin position="720"/>
        <end position="808"/>
    </location>
</feature>
<evidence type="ECO:0000313" key="8">
    <source>
        <dbReference type="Proteomes" id="UP001600888"/>
    </source>
</evidence>
<keyword evidence="3" id="KW-0539">Nucleus</keyword>
<feature type="compositionally biased region" description="Low complexity" evidence="4">
    <location>
        <begin position="753"/>
        <end position="768"/>
    </location>
</feature>
<feature type="region of interest" description="Disordered" evidence="4">
    <location>
        <begin position="78"/>
        <end position="139"/>
    </location>
</feature>
<dbReference type="PROSITE" id="PS50073">
    <property type="entry name" value="COPPER_FIST_2"/>
    <property type="match status" value="1"/>
</dbReference>
<evidence type="ECO:0000259" key="5">
    <source>
        <dbReference type="PROSITE" id="PS50048"/>
    </source>
</evidence>
<dbReference type="InterPro" id="IPR036864">
    <property type="entry name" value="Zn2-C6_fun-type_DNA-bd_sf"/>
</dbReference>
<dbReference type="PROSITE" id="PS50048">
    <property type="entry name" value="ZN2_CY6_FUNGAL_2"/>
    <property type="match status" value="1"/>
</dbReference>
<feature type="domain" description="Copper-fist" evidence="6">
    <location>
        <begin position="60"/>
        <end position="90"/>
    </location>
</feature>
<feature type="compositionally biased region" description="Low complexity" evidence="4">
    <location>
        <begin position="86"/>
        <end position="111"/>
    </location>
</feature>
<keyword evidence="2" id="KW-0479">Metal-binding</keyword>
<dbReference type="InterPro" id="IPR001138">
    <property type="entry name" value="Zn2Cys6_DnaBD"/>
</dbReference>
<protein>
    <recommendedName>
        <fullName evidence="9">Zn(2)-C6 fungal-type domain-containing protein</fullName>
    </recommendedName>
</protein>
<dbReference type="SMART" id="SM00906">
    <property type="entry name" value="Fungal_trans"/>
    <property type="match status" value="1"/>
</dbReference>
<dbReference type="PROSITE" id="PS00463">
    <property type="entry name" value="ZN2_CY6_FUNGAL_1"/>
    <property type="match status" value="1"/>
</dbReference>
<dbReference type="PANTHER" id="PTHR31001">
    <property type="entry name" value="UNCHARACTERIZED TRANSCRIPTIONAL REGULATORY PROTEIN"/>
    <property type="match status" value="1"/>
</dbReference>
<evidence type="ECO:0000256" key="1">
    <source>
        <dbReference type="ARBA" id="ARBA00004123"/>
    </source>
</evidence>
<evidence type="ECO:0000313" key="7">
    <source>
        <dbReference type="EMBL" id="KAL2279650.1"/>
    </source>
</evidence>
<dbReference type="Proteomes" id="UP001600888">
    <property type="component" value="Unassembled WGS sequence"/>
</dbReference>
<feature type="domain" description="Zn(2)-C6 fungal-type" evidence="5">
    <location>
        <begin position="43"/>
        <end position="75"/>
    </location>
</feature>
<organism evidence="7 8">
    <name type="scientific">Diaporthe vaccinii</name>
    <dbReference type="NCBI Taxonomy" id="105482"/>
    <lineage>
        <taxon>Eukaryota</taxon>
        <taxon>Fungi</taxon>
        <taxon>Dikarya</taxon>
        <taxon>Ascomycota</taxon>
        <taxon>Pezizomycotina</taxon>
        <taxon>Sordariomycetes</taxon>
        <taxon>Sordariomycetidae</taxon>
        <taxon>Diaporthales</taxon>
        <taxon>Diaporthaceae</taxon>
        <taxon>Diaporthe</taxon>
        <taxon>Diaporthe eres species complex</taxon>
    </lineage>
</organism>
<dbReference type="InterPro" id="IPR007219">
    <property type="entry name" value="XnlR_reg_dom"/>
</dbReference>
<dbReference type="InterPro" id="IPR001083">
    <property type="entry name" value="Cu_fist_DNA-bd_dom"/>
</dbReference>
<name>A0ABR4EB34_9PEZI</name>
<feature type="compositionally biased region" description="Basic and acidic residues" evidence="4">
    <location>
        <begin position="603"/>
        <end position="614"/>
    </location>
</feature>
<comment type="caution">
    <text evidence="7">The sequence shown here is derived from an EMBL/GenBank/DDBJ whole genome shotgun (WGS) entry which is preliminary data.</text>
</comment>
<dbReference type="PANTHER" id="PTHR31001:SF40">
    <property type="entry name" value="ZN(II)2CYS6 TRANSCRIPTION FACTOR (EUROFUNG)"/>
    <property type="match status" value="1"/>
</dbReference>
<evidence type="ECO:0000256" key="4">
    <source>
        <dbReference type="SAM" id="MobiDB-lite"/>
    </source>
</evidence>